<keyword evidence="2" id="KW-1185">Reference proteome</keyword>
<accession>A0A397FWA2</accession>
<proteinExistence type="predicted"/>
<gene>
    <name evidence="1" type="ORF">CDV56_100608</name>
</gene>
<reference evidence="1" key="1">
    <citation type="submission" date="2018-08" db="EMBL/GenBank/DDBJ databases">
        <title>Draft genome sequence of azole-resistant Aspergillus thermomutatus (Neosartorya pseudofischeri) strain HMR AF 39, isolated from a human nasal aspirate.</title>
        <authorList>
            <person name="Parent-Michaud M."/>
            <person name="Dufresne P.J."/>
            <person name="Fournier E."/>
            <person name="Martineau C."/>
            <person name="Moreira S."/>
            <person name="Perkins V."/>
            <person name="De Repentigny L."/>
            <person name="Dufresne S.F."/>
        </authorList>
    </citation>
    <scope>NUCLEOTIDE SEQUENCE [LARGE SCALE GENOMIC DNA]</scope>
    <source>
        <strain evidence="1">HMR AF 39</strain>
    </source>
</reference>
<dbReference type="GeneID" id="38122582"/>
<dbReference type="RefSeq" id="XP_026609446.1">
    <property type="nucleotide sequence ID" value="XM_026754227.1"/>
</dbReference>
<dbReference type="VEuPathDB" id="FungiDB:CDV56_100608"/>
<protein>
    <submittedName>
        <fullName evidence="1">Uncharacterized protein</fullName>
    </submittedName>
</protein>
<dbReference type="Proteomes" id="UP000215305">
    <property type="component" value="Unassembled WGS sequence"/>
</dbReference>
<comment type="caution">
    <text evidence="1">The sequence shown here is derived from an EMBL/GenBank/DDBJ whole genome shotgun (WGS) entry which is preliminary data.</text>
</comment>
<dbReference type="OrthoDB" id="4777915at2759"/>
<dbReference type="AlphaFoldDB" id="A0A397FWA2"/>
<evidence type="ECO:0000313" key="1">
    <source>
        <dbReference type="EMBL" id="RHZ43051.1"/>
    </source>
</evidence>
<dbReference type="EMBL" id="NKHU02000580">
    <property type="protein sequence ID" value="RHZ43051.1"/>
    <property type="molecule type" value="Genomic_DNA"/>
</dbReference>
<evidence type="ECO:0000313" key="2">
    <source>
        <dbReference type="Proteomes" id="UP000215305"/>
    </source>
</evidence>
<organism evidence="1 2">
    <name type="scientific">Aspergillus thermomutatus</name>
    <name type="common">Neosartorya pseudofischeri</name>
    <dbReference type="NCBI Taxonomy" id="41047"/>
    <lineage>
        <taxon>Eukaryota</taxon>
        <taxon>Fungi</taxon>
        <taxon>Dikarya</taxon>
        <taxon>Ascomycota</taxon>
        <taxon>Pezizomycotina</taxon>
        <taxon>Eurotiomycetes</taxon>
        <taxon>Eurotiomycetidae</taxon>
        <taxon>Eurotiales</taxon>
        <taxon>Aspergillaceae</taxon>
        <taxon>Aspergillus</taxon>
        <taxon>Aspergillus subgen. Fumigati</taxon>
    </lineage>
</organism>
<name>A0A397FWA2_ASPTH</name>
<sequence>MAETMAERRTRKFEEWAAMESLWDKAIQSPAEITQEEKHKVLGWPTWEEMQENTQNSYFAECRLAHDDFRVLKRMESVDYHTRKIGRARRPDLEEKWKAACAAVLSQEEQQAMRNMASPEKYHTMQETHYAANREARQKARTVPPEWVKKILEREDKAWGYVIYHPRILPENKHAMEVWEDEGYMAGFQSDESAIL</sequence>